<dbReference type="OrthoDB" id="3252634at2759"/>
<accession>A0A0D2LR05</accession>
<evidence type="ECO:0000256" key="1">
    <source>
        <dbReference type="SAM" id="MobiDB-lite"/>
    </source>
</evidence>
<dbReference type="OMA" id="EVCHELS"/>
<feature type="domain" description="DUF4100" evidence="2">
    <location>
        <begin position="358"/>
        <end position="534"/>
    </location>
</feature>
<feature type="non-terminal residue" evidence="3">
    <location>
        <position position="735"/>
    </location>
</feature>
<dbReference type="EMBL" id="KN817767">
    <property type="protein sequence ID" value="KJA13223.1"/>
    <property type="molecule type" value="Genomic_DNA"/>
</dbReference>
<dbReference type="STRING" id="945553.A0A0D2LR05"/>
<dbReference type="SUPFAM" id="SSF50630">
    <property type="entry name" value="Acid proteases"/>
    <property type="match status" value="1"/>
</dbReference>
<evidence type="ECO:0000313" key="3">
    <source>
        <dbReference type="EMBL" id="KJA13223.1"/>
    </source>
</evidence>
<dbReference type="InterPro" id="IPR025165">
    <property type="entry name" value="DUF4100"/>
</dbReference>
<dbReference type="Gene3D" id="2.40.70.10">
    <property type="entry name" value="Acid Proteases"/>
    <property type="match status" value="1"/>
</dbReference>
<evidence type="ECO:0000259" key="2">
    <source>
        <dbReference type="Pfam" id="PF13352"/>
    </source>
</evidence>
<gene>
    <name evidence="3" type="ORF">HYPSUDRAFT_108402</name>
</gene>
<sequence length="735" mass="81920">TTRMPARGDRSAPTFDPTKPRELKRFFSDLKYHFTGAGNLTDTEKKEHATRYVSVEVADIWETLPEFLDNTKTYDDFRKAVHSLYPAADEDYKYTLADMDILIGNRQRLGIHSLADLADYHAQFIAITMFLIAKQRLSDLEQKRAYVRGFPPSIWNKISQRLQLKFLDHLPDEPYPIDDVQAAARFVLHGTHSTALLAPGFSPAPSSLDGVVKAEQLGLILTEFTKSIIEAINSTSAQNRPRASASTADSGPREIKCAFCGKGHFIRNCDLVEEYHRAGKLKRNTDGKIVLPTGAFVPRDIPGNFLKDRIDEWHRRNPGQLATATLSSSTMFFQPVSNAPTNAHAVMPSNTTYQFSSEDRIALLEAELFNLRTKRPGFTPHIRTRAQKARAANAEDDDLIADNTTPPRHNTPSATQEPPAPAPQRLGAHDNTDNAFTPSSIDAEPEHPFRNVVDASYMPPQHRNVAALPKPAQKKSEPAYRNAAPIHDAETATSIYNRSLEAPVTITQRELLSIAPDVRAQYREATTAKRNANTERQAQNTILQEDRSQERLLNAYNSMPAAVAITASQHRSPPEGSTVIDDPFEQYYRSLRPGEKPDPQRLIVAKESAALRSIYPIVDNSQKIECILDPGSQIIAMSEEVCHELSLIYDPSITLNMQSANGTVDKSLGLARNVPFRIGNLTIYMQVHIIRAPAYDILFGRPFDILTESVIRNFANKDQTITVSDPNTGQIVTIP</sequence>
<feature type="compositionally biased region" description="Polar residues" evidence="1">
    <location>
        <begin position="402"/>
        <end position="416"/>
    </location>
</feature>
<dbReference type="InterPro" id="IPR021109">
    <property type="entry name" value="Peptidase_aspartic_dom_sf"/>
</dbReference>
<dbReference type="CDD" id="cd00303">
    <property type="entry name" value="retropepsin_like"/>
    <property type="match status" value="1"/>
</dbReference>
<dbReference type="Pfam" id="PF13650">
    <property type="entry name" value="Asp_protease_2"/>
    <property type="match status" value="1"/>
</dbReference>
<organism evidence="3 4">
    <name type="scientific">Hypholoma sublateritium (strain FD-334 SS-4)</name>
    <dbReference type="NCBI Taxonomy" id="945553"/>
    <lineage>
        <taxon>Eukaryota</taxon>
        <taxon>Fungi</taxon>
        <taxon>Dikarya</taxon>
        <taxon>Basidiomycota</taxon>
        <taxon>Agaricomycotina</taxon>
        <taxon>Agaricomycetes</taxon>
        <taxon>Agaricomycetidae</taxon>
        <taxon>Agaricales</taxon>
        <taxon>Agaricineae</taxon>
        <taxon>Strophariaceae</taxon>
        <taxon>Hypholoma</taxon>
    </lineage>
</organism>
<dbReference type="Proteomes" id="UP000054270">
    <property type="component" value="Unassembled WGS sequence"/>
</dbReference>
<feature type="region of interest" description="Disordered" evidence="1">
    <location>
        <begin position="379"/>
        <end position="446"/>
    </location>
</feature>
<dbReference type="Pfam" id="PF13352">
    <property type="entry name" value="DUF4100"/>
    <property type="match status" value="1"/>
</dbReference>
<feature type="non-terminal residue" evidence="3">
    <location>
        <position position="1"/>
    </location>
</feature>
<protein>
    <recommendedName>
        <fullName evidence="2">DUF4100 domain-containing protein</fullName>
    </recommendedName>
</protein>
<name>A0A0D2LR05_HYPSF</name>
<reference evidence="4" key="1">
    <citation type="submission" date="2014-04" db="EMBL/GenBank/DDBJ databases">
        <title>Evolutionary Origins and Diversification of the Mycorrhizal Mutualists.</title>
        <authorList>
            <consortium name="DOE Joint Genome Institute"/>
            <consortium name="Mycorrhizal Genomics Consortium"/>
            <person name="Kohler A."/>
            <person name="Kuo A."/>
            <person name="Nagy L.G."/>
            <person name="Floudas D."/>
            <person name="Copeland A."/>
            <person name="Barry K.W."/>
            <person name="Cichocki N."/>
            <person name="Veneault-Fourrey C."/>
            <person name="LaButti K."/>
            <person name="Lindquist E.A."/>
            <person name="Lipzen A."/>
            <person name="Lundell T."/>
            <person name="Morin E."/>
            <person name="Murat C."/>
            <person name="Riley R."/>
            <person name="Ohm R."/>
            <person name="Sun H."/>
            <person name="Tunlid A."/>
            <person name="Henrissat B."/>
            <person name="Grigoriev I.V."/>
            <person name="Hibbett D.S."/>
            <person name="Martin F."/>
        </authorList>
    </citation>
    <scope>NUCLEOTIDE SEQUENCE [LARGE SCALE GENOMIC DNA]</scope>
    <source>
        <strain evidence="4">FD-334 SS-4</strain>
    </source>
</reference>
<dbReference type="AlphaFoldDB" id="A0A0D2LR05"/>
<evidence type="ECO:0000313" key="4">
    <source>
        <dbReference type="Proteomes" id="UP000054270"/>
    </source>
</evidence>
<proteinExistence type="predicted"/>
<keyword evidence="4" id="KW-1185">Reference proteome</keyword>